<dbReference type="SUPFAM" id="SSF51556">
    <property type="entry name" value="Metallo-dependent hydrolases"/>
    <property type="match status" value="1"/>
</dbReference>
<dbReference type="GO" id="GO:0046872">
    <property type="term" value="F:metal ion binding"/>
    <property type="evidence" value="ECO:0007669"/>
    <property type="project" value="UniProtKB-KW"/>
</dbReference>
<accession>A0A2M9BFK3</accession>
<evidence type="ECO:0000259" key="9">
    <source>
        <dbReference type="Pfam" id="PF01979"/>
    </source>
</evidence>
<feature type="binding site" evidence="7">
    <location>
        <begin position="200"/>
        <end position="201"/>
    </location>
    <ligand>
        <name>substrate</name>
    </ligand>
</feature>
<dbReference type="AlphaFoldDB" id="A0A2M9BFK3"/>
<dbReference type="PIRSF" id="PIRSF038994">
    <property type="entry name" value="NagA"/>
    <property type="match status" value="1"/>
</dbReference>
<protein>
    <submittedName>
        <fullName evidence="10">N-acetylglucosamine-6-phosphate deacetylase</fullName>
    </submittedName>
</protein>
<feature type="binding site" evidence="7">
    <location>
        <position position="208"/>
    </location>
    <ligand>
        <name>substrate</name>
    </ligand>
</feature>
<dbReference type="PANTHER" id="PTHR11113:SF14">
    <property type="entry name" value="N-ACETYLGLUCOSAMINE-6-PHOSPHATE DEACETYLASE"/>
    <property type="match status" value="1"/>
</dbReference>
<dbReference type="GO" id="GO:0008448">
    <property type="term" value="F:N-acetylglucosamine-6-phosphate deacetylase activity"/>
    <property type="evidence" value="ECO:0007669"/>
    <property type="project" value="InterPro"/>
</dbReference>
<evidence type="ECO:0000313" key="10">
    <source>
        <dbReference type="EMBL" id="PJJ56736.1"/>
    </source>
</evidence>
<keyword evidence="4 5" id="KW-0119">Carbohydrate metabolism</keyword>
<evidence type="ECO:0000256" key="5">
    <source>
        <dbReference type="PIRNR" id="PIRNR038994"/>
    </source>
</evidence>
<dbReference type="Gene3D" id="3.20.20.140">
    <property type="entry name" value="Metal-dependent hydrolases"/>
    <property type="match status" value="1"/>
</dbReference>
<feature type="binding site" evidence="7">
    <location>
        <position position="121"/>
    </location>
    <ligand>
        <name>substrate</name>
    </ligand>
</feature>
<comment type="similarity">
    <text evidence="1 5">Belongs to the metallo-dependent hydrolases superfamily. NagA family.</text>
</comment>
<dbReference type="Pfam" id="PF01979">
    <property type="entry name" value="Amidohydro_1"/>
    <property type="match status" value="1"/>
</dbReference>
<reference evidence="10 11" key="1">
    <citation type="submission" date="2017-11" db="EMBL/GenBank/DDBJ databases">
        <title>Genomic Encyclopedia of Archaeal and Bacterial Type Strains, Phase II (KMG-II): From Individual Species to Whole Genera.</title>
        <authorList>
            <person name="Goeker M."/>
        </authorList>
    </citation>
    <scope>NUCLEOTIDE SEQUENCE [LARGE SCALE GENOMIC DNA]</scope>
    <source>
        <strain evidence="10 11">DSM 27763</strain>
    </source>
</reference>
<feature type="binding site" evidence="8">
    <location>
        <position position="176"/>
    </location>
    <ligand>
        <name>Zn(2+)</name>
        <dbReference type="ChEBI" id="CHEBI:29105"/>
    </ligand>
</feature>
<sequence>MVDGQVVEDVAVTYADGVVSSVEQGDRDPSAPAWLLPGFVDLHCHGGGGASFDGGRAAAERAAATHGRSGTTAMLASLVSAPVDVIVEQVRDLAAAIASGLGPVVGIHLEGPFLSPQHRGAHDPEALVAPTRESVERLVEAGDGHLRMVTLAPELDGATEAIGLLTEAGVRVAVGHTDTDYAGARAAFDAGATILTHASNAMRPVHHRAPGPVVAALDSAAFLEVILDGVHLHDAWARRLLVDAGRSAALVTDAMAAAGASDGQYDLGGLDVEVRDGVARLTGSGAIAGSTLTMDRAVRRAVLDLGLDPAAASAAASLAPASALGLPGGVLEVGAAASFVALGDDLRPVGVVREGDAVV</sequence>
<dbReference type="Gene3D" id="2.30.40.10">
    <property type="entry name" value="Urease, subunit C, domain 1"/>
    <property type="match status" value="1"/>
</dbReference>
<dbReference type="InterPro" id="IPR011059">
    <property type="entry name" value="Metal-dep_hydrolase_composite"/>
</dbReference>
<keyword evidence="11" id="KW-1185">Reference proteome</keyword>
<feature type="domain" description="Amidohydrolase-related" evidence="9">
    <location>
        <begin position="35"/>
        <end position="357"/>
    </location>
</feature>
<feature type="binding site" evidence="7">
    <location>
        <begin position="287"/>
        <end position="289"/>
    </location>
    <ligand>
        <name>substrate</name>
    </ligand>
</feature>
<feature type="binding site" evidence="7">
    <location>
        <position position="231"/>
    </location>
    <ligand>
        <name>substrate</name>
    </ligand>
</feature>
<evidence type="ECO:0000256" key="3">
    <source>
        <dbReference type="ARBA" id="ARBA00022801"/>
    </source>
</evidence>
<proteinExistence type="inferred from homology"/>
<evidence type="ECO:0000256" key="7">
    <source>
        <dbReference type="PIRSR" id="PIRSR038994-2"/>
    </source>
</evidence>
<dbReference type="PANTHER" id="PTHR11113">
    <property type="entry name" value="N-ACETYLGLUCOSAMINE-6-PHOSPHATE DEACETYLASE"/>
    <property type="match status" value="1"/>
</dbReference>
<evidence type="ECO:0000256" key="4">
    <source>
        <dbReference type="ARBA" id="ARBA00023277"/>
    </source>
</evidence>
<evidence type="ECO:0000256" key="1">
    <source>
        <dbReference type="ARBA" id="ARBA00010716"/>
    </source>
</evidence>
<dbReference type="InterPro" id="IPR003764">
    <property type="entry name" value="GlcNAc_6-P_deAcase"/>
</dbReference>
<feature type="binding site" evidence="8">
    <location>
        <position position="197"/>
    </location>
    <ligand>
        <name>Zn(2+)</name>
        <dbReference type="ChEBI" id="CHEBI:29105"/>
    </ligand>
</feature>
<keyword evidence="3 5" id="KW-0378">Hydrolase</keyword>
<dbReference type="InterPro" id="IPR006680">
    <property type="entry name" value="Amidohydro-rel"/>
</dbReference>
<keyword evidence="2 8" id="KW-0479">Metal-binding</keyword>
<name>A0A2M9BFK3_9ACTN</name>
<evidence type="ECO:0000256" key="2">
    <source>
        <dbReference type="ARBA" id="ARBA00022723"/>
    </source>
</evidence>
<dbReference type="InterPro" id="IPR032466">
    <property type="entry name" value="Metal_Hydrolase"/>
</dbReference>
<comment type="caution">
    <text evidence="10">The sequence shown here is derived from an EMBL/GenBank/DDBJ whole genome shotgun (WGS) entry which is preliminary data.</text>
</comment>
<feature type="binding site" evidence="8">
    <location>
        <position position="110"/>
    </location>
    <ligand>
        <name>Zn(2+)</name>
        <dbReference type="ChEBI" id="CHEBI:29105"/>
    </ligand>
</feature>
<evidence type="ECO:0000313" key="11">
    <source>
        <dbReference type="Proteomes" id="UP000230842"/>
    </source>
</evidence>
<dbReference type="Proteomes" id="UP000230842">
    <property type="component" value="Unassembled WGS sequence"/>
</dbReference>
<feature type="active site" description="Proton donor/acceptor" evidence="6">
    <location>
        <position position="253"/>
    </location>
</feature>
<evidence type="ECO:0000256" key="6">
    <source>
        <dbReference type="PIRSR" id="PIRSR038994-1"/>
    </source>
</evidence>
<organism evidence="10 11">
    <name type="scientific">Mumia flava</name>
    <dbReference type="NCBI Taxonomy" id="1348852"/>
    <lineage>
        <taxon>Bacteria</taxon>
        <taxon>Bacillati</taxon>
        <taxon>Actinomycetota</taxon>
        <taxon>Actinomycetes</taxon>
        <taxon>Propionibacteriales</taxon>
        <taxon>Nocardioidaceae</taxon>
        <taxon>Mumia</taxon>
    </lineage>
</organism>
<evidence type="ECO:0000256" key="8">
    <source>
        <dbReference type="PIRSR" id="PIRSR038994-3"/>
    </source>
</evidence>
<dbReference type="EMBL" id="PGEZ01000001">
    <property type="protein sequence ID" value="PJJ56736.1"/>
    <property type="molecule type" value="Genomic_DNA"/>
</dbReference>
<gene>
    <name evidence="10" type="ORF">CLV56_0947</name>
</gene>
<comment type="cofactor">
    <cofactor evidence="8">
        <name>a divalent metal cation</name>
        <dbReference type="ChEBI" id="CHEBI:60240"/>
    </cofactor>
    <text evidence="8">Binds 1 divalent metal cation per subunit.</text>
</comment>
<dbReference type="GO" id="GO:0006046">
    <property type="term" value="P:N-acetylglucosamine catabolic process"/>
    <property type="evidence" value="ECO:0007669"/>
    <property type="project" value="TreeGrafter"/>
</dbReference>